<dbReference type="RefSeq" id="WP_138096252.1">
    <property type="nucleotide sequence ID" value="NZ_CP040428.1"/>
</dbReference>
<evidence type="ECO:0000313" key="2">
    <source>
        <dbReference type="EMBL" id="QCT20377.1"/>
    </source>
</evidence>
<keyword evidence="3" id="KW-1185">Reference proteome</keyword>
<feature type="transmembrane region" description="Helical" evidence="1">
    <location>
        <begin position="326"/>
        <end position="344"/>
    </location>
</feature>
<keyword evidence="1" id="KW-0472">Membrane</keyword>
<proteinExistence type="predicted"/>
<sequence>MSDSTLPGSPPAGRNLTRKNIITGLLLTLFVVTAIWCRAHPGHELGLLGFTPIVALALLTLAGMDIVLAVISSIAIAMIMTSTGLPEMGVMLAKSTGSFIATVGLIIMLGAGVGEVATRTGAAVELVKFVVHRIGLSSQTRVKLGIMASSVLICGALGTMAGGNAIIVAVIIPVAAAVGLTPPTVAALMMTAGSVGLFTGPFTPSTVTILKLGGLSYPGYLLCVGLPMSAVTLLTGWLMAGQIQKMTAGKLRYEVDFSGSEESEQSPARRRLSRLSALAFAATIIVMAVVGVVIQAGFSFAIIVMLLVALITGLVGGLGPSAILQALYHGCGRLVWMFLLYWLYNPILELMDGLNAYQGLLSYTQPLLEGISPAWLCFFIFAFNIVGHVPGAAVAQMTFTHKIFGPMLMAAGVPPQGTTAVLLASSQVDWFGPFPSSDMFGQMGLAQSTHLKYMLYNGWAIVLANIVLFAVLFHLLV</sequence>
<feature type="transmembrane region" description="Helical" evidence="1">
    <location>
        <begin position="373"/>
        <end position="399"/>
    </location>
</feature>
<feature type="transmembrane region" description="Helical" evidence="1">
    <location>
        <begin position="21"/>
        <end position="41"/>
    </location>
</feature>
<keyword evidence="1" id="KW-1133">Transmembrane helix</keyword>
<feature type="transmembrane region" description="Helical" evidence="1">
    <location>
        <begin position="453"/>
        <end position="476"/>
    </location>
</feature>
<evidence type="ECO:0000313" key="3">
    <source>
        <dbReference type="Proteomes" id="UP000302163"/>
    </source>
</evidence>
<keyword evidence="1" id="KW-0812">Transmembrane</keyword>
<feature type="transmembrane region" description="Helical" evidence="1">
    <location>
        <begin position="219"/>
        <end position="240"/>
    </location>
</feature>
<feature type="transmembrane region" description="Helical" evidence="1">
    <location>
        <begin position="53"/>
        <end position="79"/>
    </location>
</feature>
<dbReference type="Proteomes" id="UP000302163">
    <property type="component" value="Chromosome"/>
</dbReference>
<dbReference type="OrthoDB" id="1837at2"/>
<accession>A0A4V1G7P6</accession>
<feature type="transmembrane region" description="Helical" evidence="1">
    <location>
        <begin position="179"/>
        <end position="199"/>
    </location>
</feature>
<feature type="transmembrane region" description="Helical" evidence="1">
    <location>
        <begin position="300"/>
        <end position="319"/>
    </location>
</feature>
<organism evidence="2 3">
    <name type="scientific">Jejubacter calystegiae</name>
    <dbReference type="NCBI Taxonomy" id="2579935"/>
    <lineage>
        <taxon>Bacteria</taxon>
        <taxon>Pseudomonadati</taxon>
        <taxon>Pseudomonadota</taxon>
        <taxon>Gammaproteobacteria</taxon>
        <taxon>Enterobacterales</taxon>
        <taxon>Enterobacteriaceae</taxon>
        <taxon>Jejubacter</taxon>
    </lineage>
</organism>
<feature type="transmembrane region" description="Helical" evidence="1">
    <location>
        <begin position="146"/>
        <end position="172"/>
    </location>
</feature>
<feature type="transmembrane region" description="Helical" evidence="1">
    <location>
        <begin position="91"/>
        <end position="111"/>
    </location>
</feature>
<gene>
    <name evidence="2" type="ORF">FEM41_12300</name>
</gene>
<protein>
    <submittedName>
        <fullName evidence="2">Gluconate:proton symporter</fullName>
    </submittedName>
</protein>
<dbReference type="KEGG" id="izh:FEM41_12300"/>
<dbReference type="AlphaFoldDB" id="A0A4V1G7P6"/>
<feature type="transmembrane region" description="Helical" evidence="1">
    <location>
        <begin position="275"/>
        <end position="294"/>
    </location>
</feature>
<dbReference type="EMBL" id="CP040428">
    <property type="protein sequence ID" value="QCT20377.1"/>
    <property type="molecule type" value="Genomic_DNA"/>
</dbReference>
<evidence type="ECO:0000256" key="1">
    <source>
        <dbReference type="SAM" id="Phobius"/>
    </source>
</evidence>
<name>A0A4V1G7P6_9ENTR</name>
<reference evidence="2 3" key="1">
    <citation type="submission" date="2019-05" db="EMBL/GenBank/DDBJ databases">
        <title>Complete genome sequence of Izhakiella calystegiae KSNA2, an endophyte isolated from beach morning glory (Calystegia soldanella).</title>
        <authorList>
            <person name="Jiang L."/>
            <person name="Jeong J.C."/>
            <person name="Kim C.Y."/>
            <person name="Kim D.H."/>
            <person name="Kim S.W."/>
            <person name="Lee j."/>
        </authorList>
    </citation>
    <scope>NUCLEOTIDE SEQUENCE [LARGE SCALE GENOMIC DNA]</scope>
    <source>
        <strain evidence="2 3">KSNA2</strain>
    </source>
</reference>